<comment type="caution">
    <text evidence="4">The sequence shown here is derived from an EMBL/GenBank/DDBJ whole genome shotgun (WGS) entry which is preliminary data.</text>
</comment>
<dbReference type="Gene3D" id="3.10.350.10">
    <property type="entry name" value="LysM domain"/>
    <property type="match status" value="1"/>
</dbReference>
<reference evidence="4 5" key="1">
    <citation type="submission" date="2023-12" db="EMBL/GenBank/DDBJ databases">
        <title>Micromonospora sp. nov., isolated from Atacama Desert.</title>
        <authorList>
            <person name="Carro L."/>
            <person name="Golinska P."/>
            <person name="Klenk H.-P."/>
            <person name="Goodfellow M."/>
        </authorList>
    </citation>
    <scope>NUCLEOTIDE SEQUENCE [LARGE SCALE GENOMIC DNA]</scope>
    <source>
        <strain evidence="4 5">4G53</strain>
    </source>
</reference>
<evidence type="ECO:0000256" key="1">
    <source>
        <dbReference type="SAM" id="MobiDB-lite"/>
    </source>
</evidence>
<feature type="domain" description="LysM" evidence="3">
    <location>
        <begin position="183"/>
        <end position="238"/>
    </location>
</feature>
<keyword evidence="2" id="KW-0812">Transmembrane</keyword>
<feature type="transmembrane region" description="Helical" evidence="2">
    <location>
        <begin position="129"/>
        <end position="148"/>
    </location>
</feature>
<dbReference type="InterPro" id="IPR051677">
    <property type="entry name" value="AfsR-DnrI-RedD_regulator"/>
</dbReference>
<feature type="transmembrane region" description="Helical" evidence="2">
    <location>
        <begin position="37"/>
        <end position="59"/>
    </location>
</feature>
<keyword evidence="5" id="KW-1185">Reference proteome</keyword>
<dbReference type="RefSeq" id="WP_322440941.1">
    <property type="nucleotide sequence ID" value="NZ_JAXOTQ010000017.1"/>
</dbReference>
<feature type="transmembrane region" description="Helical" evidence="2">
    <location>
        <begin position="97"/>
        <end position="117"/>
    </location>
</feature>
<dbReference type="InterPro" id="IPR036779">
    <property type="entry name" value="LysM_dom_sf"/>
</dbReference>
<evidence type="ECO:0000259" key="3">
    <source>
        <dbReference type="PROSITE" id="PS51782"/>
    </source>
</evidence>
<dbReference type="InterPro" id="IPR005158">
    <property type="entry name" value="BTAD"/>
</dbReference>
<dbReference type="Proteomes" id="UP001290101">
    <property type="component" value="Unassembled WGS sequence"/>
</dbReference>
<dbReference type="InterPro" id="IPR018392">
    <property type="entry name" value="LysM"/>
</dbReference>
<dbReference type="CDD" id="cd00118">
    <property type="entry name" value="LysM"/>
    <property type="match status" value="1"/>
</dbReference>
<keyword evidence="2" id="KW-0472">Membrane</keyword>
<dbReference type="PANTHER" id="PTHR35807">
    <property type="entry name" value="TRANSCRIPTIONAL REGULATOR REDD-RELATED"/>
    <property type="match status" value="1"/>
</dbReference>
<dbReference type="InterPro" id="IPR011990">
    <property type="entry name" value="TPR-like_helical_dom_sf"/>
</dbReference>
<keyword evidence="2" id="KW-1133">Transmembrane helix</keyword>
<proteinExistence type="predicted"/>
<sequence length="848" mass="91168">MPQRSPQAARKLAEYSHLPTVHQPADNRQDAASFGRLARSVVGLVVFLAGPPAALWLAGGGPAKRLPSWHHTVDWFGRSDRAITAAGLVDGAVLTLWLLWAALAVLLLIELLVLLAPRRLSLPRLPAPLHRLVFGLAGSAAITLAAGGRLDASPPKPFAEAAAIPQQAAAQGPALIQVGSERYVYVVERNDSLSTIAKRWLGDSGRWPEICQLNRHRHFAGGVLRDCDLIYPGWELRLPDDARPPASARPAPPRPREQPTTPPPTQPPDRTSPGPTPDASTGRADQPADSASEDHSDDRAEQADGLDLPSGAFLPWTVATAISAAAALVWLHRRRRYVPGDEPPELPSAVVHVHQQVNKRLTASQDLVERAHAVPPLPAVAPGGVGLTGPGAHAAARAALISALADGGPDHPERQTTVVIDRPTLAELFGANSAQALTPWPRLKLTDDVDQSLTFADEHLLRWARLHETNTQQPSAPLLLISAAPDEQLAVRAHITLGIGADRDITGLLLGHWSSGRTVDVDDRGRTSLVTGPSQDIEPRMAVLDVDTALAALTTLQEAHTGVPAAPPPITAGDQTGGDYSRPPETPASTGRQGSAQLRVLGSPRVEHLTAPGRPLRAKAAELAVYLACHPDGADTRTLGEYLVPDARIRQADQRIHTNASNLRHVLGRSGGHRPGGYVLKRGANDRYRLDPQTVDVDLWELRDKLTRARTTTPPERTTMLQRACDLYTAPLADGCDYDWVEPYREKARQWATEAHLLLAEDLLATDPPAASAVLDKALGLDRYNEELYRAAMRVRHHLGQSEGVTALLNGLTTGLRDLDAAPSQDTVLLAHQLLNDKRRSGQATSAR</sequence>
<feature type="compositionally biased region" description="Polar residues" evidence="1">
    <location>
        <begin position="587"/>
        <end position="596"/>
    </location>
</feature>
<dbReference type="InterPro" id="IPR036388">
    <property type="entry name" value="WH-like_DNA-bd_sf"/>
</dbReference>
<dbReference type="PROSITE" id="PS51782">
    <property type="entry name" value="LYSM"/>
    <property type="match status" value="1"/>
</dbReference>
<evidence type="ECO:0000313" key="5">
    <source>
        <dbReference type="Proteomes" id="UP001290101"/>
    </source>
</evidence>
<dbReference type="SMART" id="SM01043">
    <property type="entry name" value="BTAD"/>
    <property type="match status" value="1"/>
</dbReference>
<feature type="region of interest" description="Disordered" evidence="1">
    <location>
        <begin position="560"/>
        <end position="596"/>
    </location>
</feature>
<name>A0ABU5JEJ1_9ACTN</name>
<evidence type="ECO:0000256" key="2">
    <source>
        <dbReference type="SAM" id="Phobius"/>
    </source>
</evidence>
<dbReference type="EMBL" id="JAXOTQ010000017">
    <property type="protein sequence ID" value="MDZ5490874.1"/>
    <property type="molecule type" value="Genomic_DNA"/>
</dbReference>
<dbReference type="Gene3D" id="1.25.40.10">
    <property type="entry name" value="Tetratricopeptide repeat domain"/>
    <property type="match status" value="1"/>
</dbReference>
<dbReference type="SUPFAM" id="SSF48452">
    <property type="entry name" value="TPR-like"/>
    <property type="match status" value="1"/>
</dbReference>
<dbReference type="Gene3D" id="1.10.10.10">
    <property type="entry name" value="Winged helix-like DNA-binding domain superfamily/Winged helix DNA-binding domain"/>
    <property type="match status" value="1"/>
</dbReference>
<evidence type="ECO:0000313" key="4">
    <source>
        <dbReference type="EMBL" id="MDZ5490874.1"/>
    </source>
</evidence>
<gene>
    <name evidence="4" type="ORF">U2F25_15600</name>
</gene>
<accession>A0ABU5JEJ1</accession>
<organism evidence="4 5">
    <name type="scientific">Micromonospora sicca</name>
    <dbReference type="NCBI Taxonomy" id="2202420"/>
    <lineage>
        <taxon>Bacteria</taxon>
        <taxon>Bacillati</taxon>
        <taxon>Actinomycetota</taxon>
        <taxon>Actinomycetes</taxon>
        <taxon>Micromonosporales</taxon>
        <taxon>Micromonosporaceae</taxon>
        <taxon>Micromonospora</taxon>
    </lineage>
</organism>
<feature type="compositionally biased region" description="Basic and acidic residues" evidence="1">
    <location>
        <begin position="292"/>
        <end position="302"/>
    </location>
</feature>
<protein>
    <submittedName>
        <fullName evidence="4">LysM peptidoglycan-binding domain-containing protein</fullName>
    </submittedName>
</protein>
<feature type="region of interest" description="Disordered" evidence="1">
    <location>
        <begin position="238"/>
        <end position="306"/>
    </location>
</feature>